<reference evidence="2 3" key="1">
    <citation type="submission" date="2016-10" db="EMBL/GenBank/DDBJ databases">
        <authorList>
            <person name="de Groot N.N."/>
        </authorList>
    </citation>
    <scope>NUCLEOTIDE SEQUENCE [LARGE SCALE GENOMIC DNA]</scope>
    <source>
        <strain evidence="2 3">DSM 22007</strain>
    </source>
</reference>
<accession>A0A1H9L599</accession>
<organism evidence="2 3">
    <name type="scientific">Thalassovita taeanensis</name>
    <dbReference type="NCBI Taxonomy" id="657014"/>
    <lineage>
        <taxon>Bacteria</taxon>
        <taxon>Pseudomonadati</taxon>
        <taxon>Pseudomonadota</taxon>
        <taxon>Alphaproteobacteria</taxon>
        <taxon>Rhodobacterales</taxon>
        <taxon>Roseobacteraceae</taxon>
        <taxon>Thalassovita</taxon>
    </lineage>
</organism>
<evidence type="ECO:0000256" key="1">
    <source>
        <dbReference type="SAM" id="SignalP"/>
    </source>
</evidence>
<dbReference type="RefSeq" id="WP_217650104.1">
    <property type="nucleotide sequence ID" value="NZ_FOEP01000023.1"/>
</dbReference>
<dbReference type="PANTHER" id="PTHR35399:SF2">
    <property type="entry name" value="DUF839 DOMAIN-CONTAINING PROTEIN"/>
    <property type="match status" value="1"/>
</dbReference>
<sequence>MTFKSLVSVLAASTCLTTTAIAGDITRVATVPLGGEITGMFLEGDDLFFNVQHPSDDLPGAFSKATVGVIANADFSAAESPLPTTDADKQVVKTSMGTYQILVQEGDFDTIGAIQGKGGRIKVSNDPDFNAFVRTGAGQGYLFTNWEDRPGGMSRVRLMRAANGKWSPDSKDAKMLDFSAVRGTWVNCFGSLSPWNTPLSSEELYFDDTADWNNPDYKYIDGPEALEAYNGTYPNPYDYGYIVEITDPAASATPVKMMALGRYSHENAIVMPDQKTVYLSDDGTDVVFYKFIADTAGDLSAGTLFAAKIIQQGEPGSDSATTPLQISWIELAHGSNNEIATWVRSYDGITQADFKAGETSYISAADVTAWARGEAADNRVAFLESRAAAKAKGATAEFRKMEGVTINQAAAKDGSVPFMYMAMSEVAKGMSDSEGDLQLTENKCGVVYQMKLDANFNTHMMVPVVAGGTYDKNNQANACATDGISNPDNLVVLNNGNVLIGEDTGNHENNAMWLWKAPAM</sequence>
<dbReference type="InterPro" id="IPR008557">
    <property type="entry name" value="PhoX"/>
</dbReference>
<dbReference type="EMBL" id="FOEP01000023">
    <property type="protein sequence ID" value="SER06183.1"/>
    <property type="molecule type" value="Genomic_DNA"/>
</dbReference>
<keyword evidence="1" id="KW-0732">Signal</keyword>
<feature type="signal peptide" evidence="1">
    <location>
        <begin position="1"/>
        <end position="22"/>
    </location>
</feature>
<dbReference type="PANTHER" id="PTHR35399">
    <property type="entry name" value="SLR8030 PROTEIN"/>
    <property type="match status" value="1"/>
</dbReference>
<dbReference type="Proteomes" id="UP000198634">
    <property type="component" value="Unassembled WGS sequence"/>
</dbReference>
<keyword evidence="3" id="KW-1185">Reference proteome</keyword>
<name>A0A1H9L599_9RHOB</name>
<dbReference type="AlphaFoldDB" id="A0A1H9L599"/>
<dbReference type="Pfam" id="PF05787">
    <property type="entry name" value="PhoX"/>
    <property type="match status" value="1"/>
</dbReference>
<evidence type="ECO:0000313" key="3">
    <source>
        <dbReference type="Proteomes" id="UP000198634"/>
    </source>
</evidence>
<feature type="chain" id="PRO_5009301002" description="Phosphatase" evidence="1">
    <location>
        <begin position="23"/>
        <end position="520"/>
    </location>
</feature>
<dbReference type="STRING" id="657014.SAMN04488092_1237"/>
<gene>
    <name evidence="2" type="ORF">SAMN04488092_1237</name>
</gene>
<evidence type="ECO:0008006" key="4">
    <source>
        <dbReference type="Google" id="ProtNLM"/>
    </source>
</evidence>
<evidence type="ECO:0000313" key="2">
    <source>
        <dbReference type="EMBL" id="SER06183.1"/>
    </source>
</evidence>
<protein>
    <recommendedName>
        <fullName evidence="4">Phosphatase</fullName>
    </recommendedName>
</protein>
<proteinExistence type="predicted"/>